<evidence type="ECO:0000256" key="1">
    <source>
        <dbReference type="SAM" id="MobiDB-lite"/>
    </source>
</evidence>
<protein>
    <submittedName>
        <fullName evidence="2">RHS repeat-associated core domain-containing protein</fullName>
    </submittedName>
</protein>
<keyword evidence="3" id="KW-1185">Reference proteome</keyword>
<evidence type="ECO:0000313" key="2">
    <source>
        <dbReference type="EMBL" id="MDT7526994.1"/>
    </source>
</evidence>
<comment type="caution">
    <text evidence="2">The sequence shown here is derived from an EMBL/GenBank/DDBJ whole genome shotgun (WGS) entry which is preliminary data.</text>
</comment>
<name>A0ABU3KZS6_9GAMM</name>
<feature type="region of interest" description="Disordered" evidence="1">
    <location>
        <begin position="94"/>
        <end position="145"/>
    </location>
</feature>
<dbReference type="Gene3D" id="2.180.10.10">
    <property type="entry name" value="RHS repeat-associated core"/>
    <property type="match status" value="1"/>
</dbReference>
<dbReference type="PANTHER" id="PTHR32305">
    <property type="match status" value="1"/>
</dbReference>
<dbReference type="EMBL" id="JANFPJ010000074">
    <property type="protein sequence ID" value="MDT7526994.1"/>
    <property type="molecule type" value="Genomic_DNA"/>
</dbReference>
<organism evidence="2 3">
    <name type="scientific">Pseudidiomarina fusca</name>
    <dbReference type="NCBI Taxonomy" id="2965078"/>
    <lineage>
        <taxon>Bacteria</taxon>
        <taxon>Pseudomonadati</taxon>
        <taxon>Pseudomonadota</taxon>
        <taxon>Gammaproteobacteria</taxon>
        <taxon>Alteromonadales</taxon>
        <taxon>Idiomarinaceae</taxon>
        <taxon>Pseudidiomarina</taxon>
    </lineage>
</organism>
<proteinExistence type="predicted"/>
<dbReference type="InterPro" id="IPR022385">
    <property type="entry name" value="Rhs_assc_core"/>
</dbReference>
<dbReference type="PANTHER" id="PTHR32305:SF15">
    <property type="entry name" value="PROTEIN RHSA-RELATED"/>
    <property type="match status" value="1"/>
</dbReference>
<feature type="compositionally biased region" description="Polar residues" evidence="1">
    <location>
        <begin position="128"/>
        <end position="145"/>
    </location>
</feature>
<accession>A0ABU3KZS6</accession>
<dbReference type="Proteomes" id="UP001305027">
    <property type="component" value="Unassembled WGS sequence"/>
</dbReference>
<reference evidence="2 3" key="1">
    <citation type="submission" date="2022-07" db="EMBL/GenBank/DDBJ databases">
        <title>Pseudidiomarina sp. nov, a marine bacterium isolated from Pacific Ocean.</title>
        <authorList>
            <person name="Wang Y."/>
        </authorList>
    </citation>
    <scope>NUCLEOTIDE SEQUENCE [LARGE SCALE GENOMIC DNA]</scope>
    <source>
        <strain evidence="2 3">GXY010</strain>
    </source>
</reference>
<dbReference type="InterPro" id="IPR050708">
    <property type="entry name" value="T6SS_VgrG/RHS"/>
</dbReference>
<dbReference type="NCBIfam" id="TIGR03696">
    <property type="entry name" value="Rhs_assc_core"/>
    <property type="match status" value="1"/>
</dbReference>
<evidence type="ECO:0000313" key="3">
    <source>
        <dbReference type="Proteomes" id="UP001305027"/>
    </source>
</evidence>
<sequence>MYMQARYYDPVIGRFYSNDPVGYTDANPVMSFNRYMYANNSPYKYKDPDGEFIQFAIGAAVGFASEVITQIASGGSVSDWGEVAMQTGIGAISGGTGGAGARNPSDPAAGLSSLPAKDPAVNGGAARGSSNISNSNNCPATASNW</sequence>
<gene>
    <name evidence="2" type="ORF">NOG12_13050</name>
</gene>